<feature type="chain" id="PRO_5045790844" evidence="1">
    <location>
        <begin position="18"/>
        <end position="136"/>
    </location>
</feature>
<dbReference type="NCBIfam" id="NF042415">
    <property type="entry name" value="STY0301_fam"/>
    <property type="match status" value="1"/>
</dbReference>
<keyword evidence="3" id="KW-1185">Reference proteome</keyword>
<evidence type="ECO:0000313" key="2">
    <source>
        <dbReference type="EMBL" id="GLQ87396.1"/>
    </source>
</evidence>
<gene>
    <name evidence="2" type="ORF">GCM10007898_09620</name>
</gene>
<protein>
    <submittedName>
        <fullName evidence="2">Uncharacterized protein</fullName>
    </submittedName>
</protein>
<dbReference type="EMBL" id="BSOA01000006">
    <property type="protein sequence ID" value="GLQ87396.1"/>
    <property type="molecule type" value="Genomic_DNA"/>
</dbReference>
<proteinExistence type="predicted"/>
<keyword evidence="1" id="KW-0732">Signal</keyword>
<dbReference type="InterPro" id="IPR049973">
    <property type="entry name" value="STY0301-like"/>
</dbReference>
<dbReference type="RefSeq" id="WP_345782684.1">
    <property type="nucleotide sequence ID" value="NZ_BSOA01000006.1"/>
</dbReference>
<evidence type="ECO:0000256" key="1">
    <source>
        <dbReference type="SAM" id="SignalP"/>
    </source>
</evidence>
<organism evidence="2 3">
    <name type="scientific">Dyella flagellata</name>
    <dbReference type="NCBI Taxonomy" id="1867833"/>
    <lineage>
        <taxon>Bacteria</taxon>
        <taxon>Pseudomonadati</taxon>
        <taxon>Pseudomonadota</taxon>
        <taxon>Gammaproteobacteria</taxon>
        <taxon>Lysobacterales</taxon>
        <taxon>Rhodanobacteraceae</taxon>
        <taxon>Dyella</taxon>
    </lineage>
</organism>
<dbReference type="Proteomes" id="UP001156627">
    <property type="component" value="Unassembled WGS sequence"/>
</dbReference>
<reference evidence="3" key="1">
    <citation type="journal article" date="2019" name="Int. J. Syst. Evol. Microbiol.">
        <title>The Global Catalogue of Microorganisms (GCM) 10K type strain sequencing project: providing services to taxonomists for standard genome sequencing and annotation.</title>
        <authorList>
            <consortium name="The Broad Institute Genomics Platform"/>
            <consortium name="The Broad Institute Genome Sequencing Center for Infectious Disease"/>
            <person name="Wu L."/>
            <person name="Ma J."/>
        </authorList>
    </citation>
    <scope>NUCLEOTIDE SEQUENCE [LARGE SCALE GENOMIC DNA]</scope>
    <source>
        <strain evidence="3">NBRC 111981</strain>
    </source>
</reference>
<name>A0ABQ5X9S5_9GAMM</name>
<sequence>MRCALVLALLTPVAASAGSFQIECPATLMVKSTAAAPSGWQIVESPEPHVLDHVGLYRGNPSDLQSSVPETTDERQGRSKDVWTFDATEKMWAACFYTGTSLFTAMPVPQGVTRCEALYGSPRKGEKSGLIAARCE</sequence>
<accession>A0ABQ5X9S5</accession>
<evidence type="ECO:0000313" key="3">
    <source>
        <dbReference type="Proteomes" id="UP001156627"/>
    </source>
</evidence>
<comment type="caution">
    <text evidence="2">The sequence shown here is derived from an EMBL/GenBank/DDBJ whole genome shotgun (WGS) entry which is preliminary data.</text>
</comment>
<feature type="signal peptide" evidence="1">
    <location>
        <begin position="1"/>
        <end position="17"/>
    </location>
</feature>